<evidence type="ECO:0000313" key="1">
    <source>
        <dbReference type="EMBL" id="CNG49257.1"/>
    </source>
</evidence>
<sequence>MLVFSVSRRVTGLSRTPQQQNTLDETARMAGHNCEFCGYESPKNTVIFRDQNQLNTLRDNLCVADPLCLAWQQLDTVTAEAGVIVYLPILRPEDINHLQRAIAQALESDSEEYQQDAKALLNWLTSHDKPVRKSWGTTHPQAFGEALKRLPDEKRESLLSRCRHLALALHPGRLKGRLATTGLDANTTWWSLLYRDYCSRS</sequence>
<dbReference type="AlphaFoldDB" id="A0A0T9MUR5"/>
<reference evidence="1 2" key="1">
    <citation type="submission" date="2015-03" db="EMBL/GenBank/DDBJ databases">
        <authorList>
            <person name="Murphy D."/>
        </authorList>
    </citation>
    <scope>NUCLEOTIDE SEQUENCE [LARGE SCALE GENOMIC DNA]</scope>
    <source>
        <strain evidence="1 2">BR165/97</strain>
    </source>
</reference>
<name>A0A0T9MUR5_YERIN</name>
<organism evidence="1 2">
    <name type="scientific">Yersinia intermedia</name>
    <dbReference type="NCBI Taxonomy" id="631"/>
    <lineage>
        <taxon>Bacteria</taxon>
        <taxon>Pseudomonadati</taxon>
        <taxon>Pseudomonadota</taxon>
        <taxon>Gammaproteobacteria</taxon>
        <taxon>Enterobacterales</taxon>
        <taxon>Yersiniaceae</taxon>
        <taxon>Yersinia</taxon>
    </lineage>
</organism>
<dbReference type="Proteomes" id="UP000038750">
    <property type="component" value="Unassembled WGS sequence"/>
</dbReference>
<gene>
    <name evidence="1" type="ORF">ERS008530_03899</name>
</gene>
<dbReference type="RefSeq" id="WP_050074479.1">
    <property type="nucleotide sequence ID" value="NZ_CPZJ01000019.1"/>
</dbReference>
<proteinExistence type="predicted"/>
<evidence type="ECO:0000313" key="2">
    <source>
        <dbReference type="Proteomes" id="UP000038750"/>
    </source>
</evidence>
<accession>A0A0T9MUR5</accession>
<dbReference type="EMBL" id="CPZJ01000019">
    <property type="protein sequence ID" value="CNG49257.1"/>
    <property type="molecule type" value="Genomic_DNA"/>
</dbReference>
<dbReference type="OrthoDB" id="6696486at2"/>
<evidence type="ECO:0008006" key="3">
    <source>
        <dbReference type="Google" id="ProtNLM"/>
    </source>
</evidence>
<protein>
    <recommendedName>
        <fullName evidence="3">TraT protein</fullName>
    </recommendedName>
</protein>